<dbReference type="FunFam" id="1.10.238.10:FF:000396">
    <property type="entry name" value="Calcium-binding mitochondrial carrier protein Aralar1"/>
    <property type="match status" value="1"/>
</dbReference>
<keyword evidence="9" id="KW-1133">Transmembrane helix</keyword>
<evidence type="ECO:0000313" key="15">
    <source>
        <dbReference type="EnsemblMetazoa" id="SMAR013574-PA"/>
    </source>
</evidence>
<dbReference type="InterPro" id="IPR002067">
    <property type="entry name" value="MCP"/>
</dbReference>
<comment type="subcellular location">
    <subcellularLocation>
        <location evidence="1">Mitochondrion inner membrane</location>
        <topology evidence="1">Multi-pass membrane protein</topology>
    </subcellularLocation>
</comment>
<dbReference type="AlphaFoldDB" id="T1JI93"/>
<evidence type="ECO:0000259" key="14">
    <source>
        <dbReference type="PROSITE" id="PS50222"/>
    </source>
</evidence>
<dbReference type="PROSITE" id="PS50920">
    <property type="entry name" value="SOLCAR"/>
    <property type="match status" value="3"/>
</dbReference>
<dbReference type="Pfam" id="PF13202">
    <property type="entry name" value="EF-hand_5"/>
    <property type="match status" value="1"/>
</dbReference>
<feature type="domain" description="EF-hand" evidence="14">
    <location>
        <begin position="95"/>
        <end position="130"/>
    </location>
</feature>
<dbReference type="GO" id="GO:0043490">
    <property type="term" value="P:malate-aspartate shuttle"/>
    <property type="evidence" value="ECO:0007669"/>
    <property type="project" value="TreeGrafter"/>
</dbReference>
<name>T1JI93_STRMM</name>
<keyword evidence="4 13" id="KW-0812">Transmembrane</keyword>
<feature type="repeat" description="Solcar" evidence="13">
    <location>
        <begin position="334"/>
        <end position="425"/>
    </location>
</feature>
<dbReference type="Gene3D" id="1.50.40.10">
    <property type="entry name" value="Mitochondrial carrier domain"/>
    <property type="match status" value="1"/>
</dbReference>
<dbReference type="FunFam" id="1.10.238.10:FF:000416">
    <property type="entry name" value="Aralar1, isoform F"/>
    <property type="match status" value="1"/>
</dbReference>
<dbReference type="PhylomeDB" id="T1JI93"/>
<keyword evidence="7" id="KW-0999">Mitochondrion inner membrane</keyword>
<dbReference type="InterPro" id="IPR018108">
    <property type="entry name" value="MCP_transmembrane"/>
</dbReference>
<sequence>MASLSNYPWVAEGTSFTKRAPTEKLLEIFNKYASATEDGEKYMTSNDFIRGFLGLYKEENYNPAVIKLLGGVIDTSKDGLISFPEFQAFEAILCLPDSLYKTAFQLFDTNGSGFVTVDEFEDVVKQTVLHHRIPFDFESDFVKLYFGKEKKRAVSYSEFSQFLHDFHEEHAIQAFKRFDKKNAGYITALDFLEIMVSIKTHLLTKEVRANLVAAAGGGSGGHLVSFPYFMAFSNLLNNMELVKKIYLSFTKSNISQEVTKEEFLYAAQQISQITPLETDILFQLVDLLHHTGKITFSDLEVIAPERLTKSFFKPFREVKAVQSPDERGVFIQFLESGYRFLLGAIAGATGATAVYPIDLVKTRLQNQRSGSYVGELMYKNSLDCFKKVIRHEGVFGLYRGLIPQLVGVAPEKAIKLTMNDFIRDKLRTEKGQIALSGEILAGAVAGASQVMFTNPIEIVKIRLQVAGEITTASRVSAVTVLKDLGFLGLYKGARACFLRDIPFSAIYFPAYAHTKALFADSEGYNSAGSLLFAAALAGVPAASLVTPADVIKTRLQVQARAGQTTYSGVLDATRKIWREEGGRAFWKGAPGIKNEKHSSVIGHFAIFRTKKIKIRNHFFKKNEILMRPQGSQVKVPVAADVKSDNPDHIGGYKVALSVFSGIETKFGLYLPRFRPVT</sequence>
<keyword evidence="6" id="KW-0677">Repeat</keyword>
<keyword evidence="11 13" id="KW-0472">Membrane</keyword>
<dbReference type="PANTHER" id="PTHR45678:SF9">
    <property type="entry name" value="CALCIUM-BINDING MITOCHONDRIAL CARRIER PROTEIN ARALAR1"/>
    <property type="match status" value="1"/>
</dbReference>
<keyword evidence="3" id="KW-0813">Transport</keyword>
<evidence type="ECO:0000256" key="7">
    <source>
        <dbReference type="ARBA" id="ARBA00022792"/>
    </source>
</evidence>
<evidence type="ECO:0000256" key="4">
    <source>
        <dbReference type="ARBA" id="ARBA00022692"/>
    </source>
</evidence>
<dbReference type="Pfam" id="PF00153">
    <property type="entry name" value="Mito_carr"/>
    <property type="match status" value="3"/>
</dbReference>
<dbReference type="SUPFAM" id="SSF47473">
    <property type="entry name" value="EF-hand"/>
    <property type="match status" value="2"/>
</dbReference>
<keyword evidence="16" id="KW-1185">Reference proteome</keyword>
<keyword evidence="8" id="KW-0106">Calcium</keyword>
<evidence type="ECO:0000313" key="16">
    <source>
        <dbReference type="Proteomes" id="UP000014500"/>
    </source>
</evidence>
<dbReference type="SUPFAM" id="SSF103506">
    <property type="entry name" value="Mitochondrial carrier"/>
    <property type="match status" value="1"/>
</dbReference>
<evidence type="ECO:0000256" key="11">
    <source>
        <dbReference type="ARBA" id="ARBA00023136"/>
    </source>
</evidence>
<evidence type="ECO:0000256" key="12">
    <source>
        <dbReference type="ARBA" id="ARBA00038674"/>
    </source>
</evidence>
<dbReference type="GO" id="GO:0015183">
    <property type="term" value="F:L-aspartate transmembrane transporter activity"/>
    <property type="evidence" value="ECO:0007669"/>
    <property type="project" value="TreeGrafter"/>
</dbReference>
<dbReference type="FunFam" id="1.50.40.10:FF:000004">
    <property type="entry name" value="Calcium-binding mitochondrial carrier protein Aralar1"/>
    <property type="match status" value="1"/>
</dbReference>
<keyword evidence="5" id="KW-0479">Metal-binding</keyword>
<comment type="similarity">
    <text evidence="2">Belongs to the mitochondrial carrier (TC 2.A.29) family.</text>
</comment>
<feature type="repeat" description="Solcar" evidence="13">
    <location>
        <begin position="525"/>
        <end position="613"/>
    </location>
</feature>
<dbReference type="InterPro" id="IPR023395">
    <property type="entry name" value="MCP_dom_sf"/>
</dbReference>
<dbReference type="InterPro" id="IPR002048">
    <property type="entry name" value="EF_hand_dom"/>
</dbReference>
<organism evidence="15 16">
    <name type="scientific">Strigamia maritima</name>
    <name type="common">European centipede</name>
    <name type="synonym">Geophilus maritimus</name>
    <dbReference type="NCBI Taxonomy" id="126957"/>
    <lineage>
        <taxon>Eukaryota</taxon>
        <taxon>Metazoa</taxon>
        <taxon>Ecdysozoa</taxon>
        <taxon>Arthropoda</taxon>
        <taxon>Myriapoda</taxon>
        <taxon>Chilopoda</taxon>
        <taxon>Pleurostigmophora</taxon>
        <taxon>Geophilomorpha</taxon>
        <taxon>Linotaeniidae</taxon>
        <taxon>Strigamia</taxon>
    </lineage>
</organism>
<dbReference type="GO" id="GO:0005743">
    <property type="term" value="C:mitochondrial inner membrane"/>
    <property type="evidence" value="ECO:0007669"/>
    <property type="project" value="UniProtKB-SubCell"/>
</dbReference>
<evidence type="ECO:0000256" key="5">
    <source>
        <dbReference type="ARBA" id="ARBA00022723"/>
    </source>
</evidence>
<dbReference type="STRING" id="126957.T1JI93"/>
<dbReference type="GO" id="GO:0005313">
    <property type="term" value="F:L-glutamate transmembrane transporter activity"/>
    <property type="evidence" value="ECO:0007669"/>
    <property type="project" value="TreeGrafter"/>
</dbReference>
<dbReference type="PANTHER" id="PTHR45678">
    <property type="entry name" value="MITOCHONDRIAL 2-OXODICARBOXYLATE CARRIER 1-RELATED"/>
    <property type="match status" value="1"/>
</dbReference>
<evidence type="ECO:0000256" key="1">
    <source>
        <dbReference type="ARBA" id="ARBA00004448"/>
    </source>
</evidence>
<dbReference type="PROSITE" id="PS00018">
    <property type="entry name" value="EF_HAND_1"/>
    <property type="match status" value="1"/>
</dbReference>
<dbReference type="HOGENOM" id="CLU_014931_3_0_1"/>
<dbReference type="InterPro" id="IPR011992">
    <property type="entry name" value="EF-hand-dom_pair"/>
</dbReference>
<dbReference type="InterPro" id="IPR051028">
    <property type="entry name" value="Mito_Solute_Carrier"/>
</dbReference>
<keyword evidence="10" id="KW-0496">Mitochondrion</keyword>
<dbReference type="InterPro" id="IPR018247">
    <property type="entry name" value="EF_Hand_1_Ca_BS"/>
</dbReference>
<evidence type="ECO:0000256" key="10">
    <source>
        <dbReference type="ARBA" id="ARBA00023128"/>
    </source>
</evidence>
<dbReference type="PROSITE" id="PS50222">
    <property type="entry name" value="EF_HAND_2"/>
    <property type="match status" value="2"/>
</dbReference>
<evidence type="ECO:0000256" key="9">
    <source>
        <dbReference type="ARBA" id="ARBA00022989"/>
    </source>
</evidence>
<accession>T1JI93</accession>
<protein>
    <recommendedName>
        <fullName evidence="14">EF-hand domain-containing protein</fullName>
    </recommendedName>
</protein>
<dbReference type="PRINTS" id="PR00926">
    <property type="entry name" value="MITOCARRIER"/>
</dbReference>
<comment type="subunit">
    <text evidence="12">Homodimer (via N-terminus).</text>
</comment>
<dbReference type="SMART" id="SM00054">
    <property type="entry name" value="EFh"/>
    <property type="match status" value="3"/>
</dbReference>
<dbReference type="EnsemblMetazoa" id="SMAR013574-RA">
    <property type="protein sequence ID" value="SMAR013574-PA"/>
    <property type="gene ID" value="SMAR013574"/>
</dbReference>
<dbReference type="GO" id="GO:0005509">
    <property type="term" value="F:calcium ion binding"/>
    <property type="evidence" value="ECO:0007669"/>
    <property type="project" value="InterPro"/>
</dbReference>
<proteinExistence type="inferred from homology"/>
<dbReference type="OMA" id="AFQNVMR"/>
<feature type="repeat" description="Solcar" evidence="13">
    <location>
        <begin position="433"/>
        <end position="517"/>
    </location>
</feature>
<dbReference type="eggNOG" id="KOG0751">
    <property type="taxonomic scope" value="Eukaryota"/>
</dbReference>
<evidence type="ECO:0000256" key="6">
    <source>
        <dbReference type="ARBA" id="ARBA00022737"/>
    </source>
</evidence>
<dbReference type="Pfam" id="PF00036">
    <property type="entry name" value="EF-hand_1"/>
    <property type="match status" value="1"/>
</dbReference>
<evidence type="ECO:0000256" key="3">
    <source>
        <dbReference type="ARBA" id="ARBA00022448"/>
    </source>
</evidence>
<reference evidence="15" key="2">
    <citation type="submission" date="2015-02" db="UniProtKB">
        <authorList>
            <consortium name="EnsemblMetazoa"/>
        </authorList>
    </citation>
    <scope>IDENTIFICATION</scope>
</reference>
<evidence type="ECO:0000256" key="2">
    <source>
        <dbReference type="ARBA" id="ARBA00006375"/>
    </source>
</evidence>
<dbReference type="EMBL" id="JH431714">
    <property type="status" value="NOT_ANNOTATED_CDS"/>
    <property type="molecule type" value="Genomic_DNA"/>
</dbReference>
<reference evidence="16" key="1">
    <citation type="submission" date="2011-05" db="EMBL/GenBank/DDBJ databases">
        <authorList>
            <person name="Richards S.R."/>
            <person name="Qu J."/>
            <person name="Jiang H."/>
            <person name="Jhangiani S.N."/>
            <person name="Agravi P."/>
            <person name="Goodspeed R."/>
            <person name="Gross S."/>
            <person name="Mandapat C."/>
            <person name="Jackson L."/>
            <person name="Mathew T."/>
            <person name="Pu L."/>
            <person name="Thornton R."/>
            <person name="Saada N."/>
            <person name="Wilczek-Boney K.B."/>
            <person name="Lee S."/>
            <person name="Kovar C."/>
            <person name="Wu Y."/>
            <person name="Scherer S.E."/>
            <person name="Worley K.C."/>
            <person name="Muzny D.M."/>
            <person name="Gibbs R."/>
        </authorList>
    </citation>
    <scope>NUCLEOTIDE SEQUENCE</scope>
    <source>
        <strain evidence="16">Brora</strain>
    </source>
</reference>
<evidence type="ECO:0000256" key="8">
    <source>
        <dbReference type="ARBA" id="ARBA00022837"/>
    </source>
</evidence>
<evidence type="ECO:0000256" key="13">
    <source>
        <dbReference type="PROSITE-ProRule" id="PRU00282"/>
    </source>
</evidence>
<feature type="domain" description="EF-hand" evidence="14">
    <location>
        <begin position="166"/>
        <end position="201"/>
    </location>
</feature>
<dbReference type="Proteomes" id="UP000014500">
    <property type="component" value="Unassembled WGS sequence"/>
</dbReference>
<dbReference type="Gene3D" id="1.10.238.10">
    <property type="entry name" value="EF-hand"/>
    <property type="match status" value="2"/>
</dbReference>